<protein>
    <submittedName>
        <fullName evidence="2">Uncharacterized protein</fullName>
    </submittedName>
</protein>
<organism evidence="2 3">
    <name type="scientific">Thalictrum thalictroides</name>
    <name type="common">Rue-anemone</name>
    <name type="synonym">Anemone thalictroides</name>
    <dbReference type="NCBI Taxonomy" id="46969"/>
    <lineage>
        <taxon>Eukaryota</taxon>
        <taxon>Viridiplantae</taxon>
        <taxon>Streptophyta</taxon>
        <taxon>Embryophyta</taxon>
        <taxon>Tracheophyta</taxon>
        <taxon>Spermatophyta</taxon>
        <taxon>Magnoliopsida</taxon>
        <taxon>Ranunculales</taxon>
        <taxon>Ranunculaceae</taxon>
        <taxon>Thalictroideae</taxon>
        <taxon>Thalictrum</taxon>
    </lineage>
</organism>
<reference evidence="2 3" key="1">
    <citation type="submission" date="2020-06" db="EMBL/GenBank/DDBJ databases">
        <title>Transcriptomic and genomic resources for Thalictrum thalictroides and T. hernandezii: Facilitating candidate gene discovery in an emerging model plant lineage.</title>
        <authorList>
            <person name="Arias T."/>
            <person name="Riano-Pachon D.M."/>
            <person name="Di Stilio V.S."/>
        </authorList>
    </citation>
    <scope>NUCLEOTIDE SEQUENCE [LARGE SCALE GENOMIC DNA]</scope>
    <source>
        <strain evidence="3">cv. WT478/WT964</strain>
        <tissue evidence="2">Leaves</tissue>
    </source>
</reference>
<proteinExistence type="predicted"/>
<gene>
    <name evidence="2" type="ORF">FRX31_016617</name>
</gene>
<evidence type="ECO:0000313" key="2">
    <source>
        <dbReference type="EMBL" id="KAF5193797.1"/>
    </source>
</evidence>
<evidence type="ECO:0000313" key="3">
    <source>
        <dbReference type="Proteomes" id="UP000554482"/>
    </source>
</evidence>
<comment type="caution">
    <text evidence="2">The sequence shown here is derived from an EMBL/GenBank/DDBJ whole genome shotgun (WGS) entry which is preliminary data.</text>
</comment>
<evidence type="ECO:0000256" key="1">
    <source>
        <dbReference type="SAM" id="MobiDB-lite"/>
    </source>
</evidence>
<accession>A0A7J6WA22</accession>
<feature type="region of interest" description="Disordered" evidence="1">
    <location>
        <begin position="83"/>
        <end position="104"/>
    </location>
</feature>
<sequence>MARVMSEYFHEETGAKMVDVVVSNNEELIKFEPKVMNENVYVYIVGDSLVSSVEEEKIMNNCINFDYNYMGVYKEKVPKENVATKDEITKTSGTEEGSEKKEDK</sequence>
<name>A0A7J6WA22_THATH</name>
<dbReference type="Proteomes" id="UP000554482">
    <property type="component" value="Unassembled WGS sequence"/>
</dbReference>
<dbReference type="EMBL" id="JABWDY010019602">
    <property type="protein sequence ID" value="KAF5193797.1"/>
    <property type="molecule type" value="Genomic_DNA"/>
</dbReference>
<dbReference type="AlphaFoldDB" id="A0A7J6WA22"/>
<keyword evidence="3" id="KW-1185">Reference proteome</keyword>